<accession>A0A1E4SYQ2</accession>
<evidence type="ECO:0000256" key="6">
    <source>
        <dbReference type="ARBA" id="ARBA00037968"/>
    </source>
</evidence>
<keyword evidence="2" id="KW-0813">Transport</keyword>
<feature type="transmembrane region" description="Helical" evidence="7">
    <location>
        <begin position="37"/>
        <end position="62"/>
    </location>
</feature>
<dbReference type="InterPro" id="IPR020846">
    <property type="entry name" value="MFS_dom"/>
</dbReference>
<dbReference type="SUPFAM" id="SSF103473">
    <property type="entry name" value="MFS general substrate transporter"/>
    <property type="match status" value="1"/>
</dbReference>
<keyword evidence="10" id="KW-1185">Reference proteome</keyword>
<proteinExistence type="inferred from homology"/>
<feature type="transmembrane region" description="Helical" evidence="7">
    <location>
        <begin position="257"/>
        <end position="275"/>
    </location>
</feature>
<evidence type="ECO:0000256" key="1">
    <source>
        <dbReference type="ARBA" id="ARBA00004141"/>
    </source>
</evidence>
<dbReference type="PROSITE" id="PS50850">
    <property type="entry name" value="MFS"/>
    <property type="match status" value="1"/>
</dbReference>
<evidence type="ECO:0000259" key="8">
    <source>
        <dbReference type="PROSITE" id="PS50850"/>
    </source>
</evidence>
<feature type="transmembrane region" description="Helical" evidence="7">
    <location>
        <begin position="387"/>
        <end position="407"/>
    </location>
</feature>
<dbReference type="PANTHER" id="PTHR43791">
    <property type="entry name" value="PERMEASE-RELATED"/>
    <property type="match status" value="1"/>
</dbReference>
<dbReference type="Proteomes" id="UP000094801">
    <property type="component" value="Unassembled WGS sequence"/>
</dbReference>
<feature type="transmembrane region" description="Helical" evidence="7">
    <location>
        <begin position="74"/>
        <end position="93"/>
    </location>
</feature>
<comment type="subcellular location">
    <subcellularLocation>
        <location evidence="1">Membrane</location>
        <topology evidence="1">Multi-pass membrane protein</topology>
    </subcellularLocation>
</comment>
<reference evidence="10" key="1">
    <citation type="submission" date="2016-04" db="EMBL/GenBank/DDBJ databases">
        <title>Comparative genomics of biotechnologically important yeasts.</title>
        <authorList>
            <consortium name="DOE Joint Genome Institute"/>
            <person name="Riley R."/>
            <person name="Haridas S."/>
            <person name="Wolfe K.H."/>
            <person name="Lopes M.R."/>
            <person name="Hittinger C.T."/>
            <person name="Goker M."/>
            <person name="Salamov A."/>
            <person name="Wisecaver J."/>
            <person name="Long T.M."/>
            <person name="Aerts A.L."/>
            <person name="Barry K."/>
            <person name="Choi C."/>
            <person name="Clum A."/>
            <person name="Coughlan A.Y."/>
            <person name="Deshpande S."/>
            <person name="Douglass A.P."/>
            <person name="Hanson S.J."/>
            <person name="Klenk H.-P."/>
            <person name="Labutti K."/>
            <person name="Lapidus A."/>
            <person name="Lindquist E."/>
            <person name="Lipzen A."/>
            <person name="Meier-Kolthoff J.P."/>
            <person name="Ohm R.A."/>
            <person name="Otillar R.P."/>
            <person name="Pangilinan J."/>
            <person name="Peng Y."/>
            <person name="Rokas A."/>
            <person name="Rosa C.A."/>
            <person name="Scheuner C."/>
            <person name="Sibirny A.A."/>
            <person name="Slot J.C."/>
            <person name="Stielow J.B."/>
            <person name="Sun H."/>
            <person name="Kurtzman C.P."/>
            <person name="Blackwell M."/>
            <person name="Grigoriev I.V."/>
            <person name="Jeffries T.W."/>
        </authorList>
    </citation>
    <scope>NUCLEOTIDE SEQUENCE [LARGE SCALE GENOMIC DNA]</scope>
    <source>
        <strain evidence="10">NRRL YB-2248</strain>
    </source>
</reference>
<dbReference type="AlphaFoldDB" id="A0A1E4SYQ2"/>
<evidence type="ECO:0000256" key="2">
    <source>
        <dbReference type="ARBA" id="ARBA00022448"/>
    </source>
</evidence>
<feature type="transmembrane region" description="Helical" evidence="7">
    <location>
        <begin position="419"/>
        <end position="436"/>
    </location>
</feature>
<keyword evidence="3 7" id="KW-0812">Transmembrane</keyword>
<dbReference type="Pfam" id="PF07690">
    <property type="entry name" value="MFS_1"/>
    <property type="match status" value="1"/>
</dbReference>
<keyword evidence="4 7" id="KW-1133">Transmembrane helix</keyword>
<dbReference type="InterPro" id="IPR036259">
    <property type="entry name" value="MFS_trans_sf"/>
</dbReference>
<protein>
    <recommendedName>
        <fullName evidence="8">Major facilitator superfamily (MFS) profile domain-containing protein</fullName>
    </recommendedName>
</protein>
<feature type="transmembrane region" description="Helical" evidence="7">
    <location>
        <begin position="328"/>
        <end position="346"/>
    </location>
</feature>
<feature type="transmembrane region" description="Helical" evidence="7">
    <location>
        <begin position="196"/>
        <end position="218"/>
    </location>
</feature>
<dbReference type="STRING" id="983967.A0A1E4SYQ2"/>
<feature type="transmembrane region" description="Helical" evidence="7">
    <location>
        <begin position="295"/>
        <end position="316"/>
    </location>
</feature>
<evidence type="ECO:0000256" key="7">
    <source>
        <dbReference type="SAM" id="Phobius"/>
    </source>
</evidence>
<evidence type="ECO:0000313" key="10">
    <source>
        <dbReference type="Proteomes" id="UP000094801"/>
    </source>
</evidence>
<name>A0A1E4SYQ2_9ASCO</name>
<evidence type="ECO:0000256" key="4">
    <source>
        <dbReference type="ARBA" id="ARBA00022989"/>
    </source>
</evidence>
<feature type="transmembrane region" description="Helical" evidence="7">
    <location>
        <begin position="358"/>
        <end position="380"/>
    </location>
</feature>
<dbReference type="PANTHER" id="PTHR43791:SF10">
    <property type="entry name" value="MAJOR FACILITATOR SUPERFAMILY (MFS) PROFILE DOMAIN-CONTAINING PROTEIN"/>
    <property type="match status" value="1"/>
</dbReference>
<feature type="domain" description="Major facilitator superfamily (MFS) profile" evidence="8">
    <location>
        <begin position="38"/>
        <end position="477"/>
    </location>
</feature>
<evidence type="ECO:0000256" key="3">
    <source>
        <dbReference type="ARBA" id="ARBA00022692"/>
    </source>
</evidence>
<sequence>MSTEEKVDFQEECSSKVEGEAYAFIDVKKMFRKVDTWVLPIMIVTYSMQFMDKLALSAGSVFGVRKDLGLHGEQYSWCSSVFYFGYLLGNFIVTRLIQRVPIGKMVGISLCFWGIVLACSAACQTYGQLIACRFLQGLLESVVSPSFVFMTSMWWAREQQPARTGMWFAGNDIGGIVSSFVSFGLGHITGGSLSPWRYIFIVYGCIAFLWSFYVFFFLPDTPQNARFLSDSEKDYYKENLVQSYIAPKWDWNEAKHLAMDLHFWFLLFSSTLAILPNSGMLSYSNIVLTSFGFTSIQSTLVGLPSSILAGLFIAGTGQVCSRWKNQRTNMMIVCCLLSIIGGALLYAGKSKGVKLTGYYFVTAQPALFPLGLSMAASNFIGTTRRSIVNSSIFIVYCACNIGGPQLFRSKDYPKYSYAFRSWIICYALGILMALVIRAHCMMINKKQEAKDQTAVPESITDGILAHETMDPTFRYMY</sequence>
<gene>
    <name evidence="9" type="ORF">CANARDRAFT_176857</name>
</gene>
<dbReference type="Gene3D" id="1.20.1250.20">
    <property type="entry name" value="MFS general substrate transporter like domains"/>
    <property type="match status" value="1"/>
</dbReference>
<feature type="transmembrane region" description="Helical" evidence="7">
    <location>
        <begin position="168"/>
        <end position="190"/>
    </location>
</feature>
<dbReference type="FunFam" id="1.20.1250.20:FF:000064">
    <property type="entry name" value="MFS allantoate transporter"/>
    <property type="match status" value="1"/>
</dbReference>
<dbReference type="GO" id="GO:0016020">
    <property type="term" value="C:membrane"/>
    <property type="evidence" value="ECO:0007669"/>
    <property type="project" value="UniProtKB-SubCell"/>
</dbReference>
<organism evidence="9 10">
    <name type="scientific">[Candida] arabinofermentans NRRL YB-2248</name>
    <dbReference type="NCBI Taxonomy" id="983967"/>
    <lineage>
        <taxon>Eukaryota</taxon>
        <taxon>Fungi</taxon>
        <taxon>Dikarya</taxon>
        <taxon>Ascomycota</taxon>
        <taxon>Saccharomycotina</taxon>
        <taxon>Pichiomycetes</taxon>
        <taxon>Pichiales</taxon>
        <taxon>Pichiaceae</taxon>
        <taxon>Ogataea</taxon>
        <taxon>Ogataea/Candida clade</taxon>
    </lineage>
</organism>
<keyword evidence="5 7" id="KW-0472">Membrane</keyword>
<feature type="transmembrane region" description="Helical" evidence="7">
    <location>
        <begin position="105"/>
        <end position="127"/>
    </location>
</feature>
<comment type="similarity">
    <text evidence="6">Belongs to the major facilitator superfamily. Allantoate permease family.</text>
</comment>
<dbReference type="InterPro" id="IPR011701">
    <property type="entry name" value="MFS"/>
</dbReference>
<dbReference type="GO" id="GO:0022857">
    <property type="term" value="F:transmembrane transporter activity"/>
    <property type="evidence" value="ECO:0007669"/>
    <property type="project" value="InterPro"/>
</dbReference>
<dbReference type="EMBL" id="KV453856">
    <property type="protein sequence ID" value="ODV84636.1"/>
    <property type="molecule type" value="Genomic_DNA"/>
</dbReference>
<evidence type="ECO:0000313" key="9">
    <source>
        <dbReference type="EMBL" id="ODV84636.1"/>
    </source>
</evidence>
<feature type="transmembrane region" description="Helical" evidence="7">
    <location>
        <begin position="133"/>
        <end position="156"/>
    </location>
</feature>
<evidence type="ECO:0000256" key="5">
    <source>
        <dbReference type="ARBA" id="ARBA00023136"/>
    </source>
</evidence>
<dbReference type="OrthoDB" id="4454541at2759"/>